<evidence type="ECO:0000313" key="2">
    <source>
        <dbReference type="EMBL" id="CAL0319032.1"/>
    </source>
</evidence>
<dbReference type="AlphaFoldDB" id="A0AAV1XDG3"/>
<name>A0AAV1XDG3_LUPLU</name>
<evidence type="ECO:0008006" key="4">
    <source>
        <dbReference type="Google" id="ProtNLM"/>
    </source>
</evidence>
<evidence type="ECO:0000313" key="3">
    <source>
        <dbReference type="Proteomes" id="UP001497480"/>
    </source>
</evidence>
<accession>A0AAV1XDG3</accession>
<feature type="compositionally biased region" description="Pro residues" evidence="1">
    <location>
        <begin position="7"/>
        <end position="33"/>
    </location>
</feature>
<gene>
    <name evidence="2" type="ORF">LLUT_LOCUS20092</name>
</gene>
<proteinExistence type="predicted"/>
<keyword evidence="3" id="KW-1185">Reference proteome</keyword>
<organism evidence="2 3">
    <name type="scientific">Lupinus luteus</name>
    <name type="common">European yellow lupine</name>
    <dbReference type="NCBI Taxonomy" id="3873"/>
    <lineage>
        <taxon>Eukaryota</taxon>
        <taxon>Viridiplantae</taxon>
        <taxon>Streptophyta</taxon>
        <taxon>Embryophyta</taxon>
        <taxon>Tracheophyta</taxon>
        <taxon>Spermatophyta</taxon>
        <taxon>Magnoliopsida</taxon>
        <taxon>eudicotyledons</taxon>
        <taxon>Gunneridae</taxon>
        <taxon>Pentapetalae</taxon>
        <taxon>rosids</taxon>
        <taxon>fabids</taxon>
        <taxon>Fabales</taxon>
        <taxon>Fabaceae</taxon>
        <taxon>Papilionoideae</taxon>
        <taxon>50 kb inversion clade</taxon>
        <taxon>genistoids sensu lato</taxon>
        <taxon>core genistoids</taxon>
        <taxon>Genisteae</taxon>
        <taxon>Lupinus</taxon>
    </lineage>
</organism>
<sequence>MSYYNQNPPPTGGYPAPGYPQPGYPQPGYPQPGYPGGAQPQPQVFVTQAPPVVAGQQNSGSGALRCWVVAAAWRCVVDFIT</sequence>
<evidence type="ECO:0000256" key="1">
    <source>
        <dbReference type="SAM" id="MobiDB-lite"/>
    </source>
</evidence>
<comment type="caution">
    <text evidence="2">The sequence shown here is derived from an EMBL/GenBank/DDBJ whole genome shotgun (WGS) entry which is preliminary data.</text>
</comment>
<feature type="region of interest" description="Disordered" evidence="1">
    <location>
        <begin position="1"/>
        <end position="45"/>
    </location>
</feature>
<protein>
    <recommendedName>
        <fullName evidence="4">Rhodopsin</fullName>
    </recommendedName>
</protein>
<dbReference type="Proteomes" id="UP001497480">
    <property type="component" value="Unassembled WGS sequence"/>
</dbReference>
<dbReference type="EMBL" id="CAXHTB010000014">
    <property type="protein sequence ID" value="CAL0319032.1"/>
    <property type="molecule type" value="Genomic_DNA"/>
</dbReference>
<reference evidence="2 3" key="1">
    <citation type="submission" date="2024-03" db="EMBL/GenBank/DDBJ databases">
        <authorList>
            <person name="Martinez-Hernandez J."/>
        </authorList>
    </citation>
    <scope>NUCLEOTIDE SEQUENCE [LARGE SCALE GENOMIC DNA]</scope>
</reference>